<evidence type="ECO:0000256" key="11">
    <source>
        <dbReference type="ARBA" id="ARBA00022989"/>
    </source>
</evidence>
<dbReference type="GO" id="GO:0008654">
    <property type="term" value="P:phospholipid biosynthetic process"/>
    <property type="evidence" value="ECO:0007669"/>
    <property type="project" value="UniProtKB-KW"/>
</dbReference>
<keyword evidence="11 18" id="KW-1133">Transmembrane helix</keyword>
<keyword evidence="7" id="KW-0444">Lipid biosynthesis</keyword>
<feature type="transmembrane region" description="Helical" evidence="18">
    <location>
        <begin position="200"/>
        <end position="218"/>
    </location>
</feature>
<dbReference type="InterPro" id="IPR043130">
    <property type="entry name" value="CDP-OH_PTrfase_TM_dom"/>
</dbReference>
<dbReference type="GO" id="GO:0005886">
    <property type="term" value="C:plasma membrane"/>
    <property type="evidence" value="ECO:0007669"/>
    <property type="project" value="UniProtKB-SubCell"/>
</dbReference>
<keyword evidence="9 19" id="KW-0808">Transferase</keyword>
<evidence type="ECO:0000256" key="3">
    <source>
        <dbReference type="ARBA" id="ARBA00004429"/>
    </source>
</evidence>
<accession>A0A7T0PWT3</accession>
<dbReference type="Gene3D" id="1.20.120.1760">
    <property type="match status" value="1"/>
</dbReference>
<keyword evidence="13 18" id="KW-0472">Membrane</keyword>
<reference evidence="19 20" key="1">
    <citation type="submission" date="2020-11" db="EMBL/GenBank/DDBJ databases">
        <title>Actinomyces sp. ZJ750.</title>
        <authorList>
            <person name="Zhou J."/>
        </authorList>
    </citation>
    <scope>NUCLEOTIDE SEQUENCE [LARGE SCALE GENOMIC DNA]</scope>
    <source>
        <strain evidence="19 20">ZJ750</strain>
    </source>
</reference>
<feature type="transmembrane region" description="Helical" evidence="18">
    <location>
        <begin position="25"/>
        <end position="49"/>
    </location>
</feature>
<dbReference type="Proteomes" id="UP000594637">
    <property type="component" value="Chromosome"/>
</dbReference>
<comment type="catalytic activity">
    <reaction evidence="1">
        <text>a CDP-1,2-diacyl-sn-glycerol + choline = a 1,2-diacyl-sn-glycero-3-phosphocholine + CMP + H(+)</text>
        <dbReference type="Rhea" id="RHEA:14597"/>
        <dbReference type="ChEBI" id="CHEBI:15354"/>
        <dbReference type="ChEBI" id="CHEBI:15378"/>
        <dbReference type="ChEBI" id="CHEBI:57643"/>
        <dbReference type="ChEBI" id="CHEBI:58332"/>
        <dbReference type="ChEBI" id="CHEBI:60377"/>
        <dbReference type="EC" id="2.7.8.24"/>
    </reaction>
</comment>
<organism evidence="19 20">
    <name type="scientific">Actinomyces respiraculi</name>
    <dbReference type="NCBI Taxonomy" id="2744574"/>
    <lineage>
        <taxon>Bacteria</taxon>
        <taxon>Bacillati</taxon>
        <taxon>Actinomycetota</taxon>
        <taxon>Actinomycetes</taxon>
        <taxon>Actinomycetales</taxon>
        <taxon>Actinomycetaceae</taxon>
        <taxon>Actinomyces</taxon>
    </lineage>
</organism>
<keyword evidence="6" id="KW-1003">Cell membrane</keyword>
<evidence type="ECO:0000256" key="1">
    <source>
        <dbReference type="ARBA" id="ARBA00000958"/>
    </source>
</evidence>
<evidence type="ECO:0000256" key="15">
    <source>
        <dbReference type="ARBA" id="ARBA00023211"/>
    </source>
</evidence>
<evidence type="ECO:0000256" key="4">
    <source>
        <dbReference type="ARBA" id="ARBA00013195"/>
    </source>
</evidence>
<keyword evidence="8" id="KW-0997">Cell inner membrane</keyword>
<dbReference type="PIRSF" id="PIRSF000851">
    <property type="entry name" value="PcS"/>
    <property type="match status" value="1"/>
</dbReference>
<evidence type="ECO:0000313" key="19">
    <source>
        <dbReference type="EMBL" id="QPL05180.1"/>
    </source>
</evidence>
<protein>
    <recommendedName>
        <fullName evidence="5">Phosphatidylcholine synthase</fullName>
        <ecNumber evidence="4">2.7.8.24</ecNumber>
    </recommendedName>
    <alternativeName>
        <fullName evidence="17">CDP-diglyceride-choline O-phosphatidyltransferase</fullName>
    </alternativeName>
</protein>
<proteinExistence type="predicted"/>
<evidence type="ECO:0000256" key="9">
    <source>
        <dbReference type="ARBA" id="ARBA00022679"/>
    </source>
</evidence>
<dbReference type="Pfam" id="PF01066">
    <property type="entry name" value="CDP-OH_P_transf"/>
    <property type="match status" value="1"/>
</dbReference>
<dbReference type="GO" id="GO:0050520">
    <property type="term" value="F:phosphatidylcholine synthase activity"/>
    <property type="evidence" value="ECO:0007669"/>
    <property type="project" value="UniProtKB-EC"/>
</dbReference>
<evidence type="ECO:0000256" key="18">
    <source>
        <dbReference type="SAM" id="Phobius"/>
    </source>
</evidence>
<evidence type="ECO:0000256" key="7">
    <source>
        <dbReference type="ARBA" id="ARBA00022516"/>
    </source>
</evidence>
<evidence type="ECO:0000256" key="8">
    <source>
        <dbReference type="ARBA" id="ARBA00022519"/>
    </source>
</evidence>
<dbReference type="KEGG" id="arep:ID810_10710"/>
<evidence type="ECO:0000256" key="12">
    <source>
        <dbReference type="ARBA" id="ARBA00023098"/>
    </source>
</evidence>
<dbReference type="InterPro" id="IPR026027">
    <property type="entry name" value="PcS"/>
</dbReference>
<evidence type="ECO:0000256" key="17">
    <source>
        <dbReference type="ARBA" id="ARBA00033321"/>
    </source>
</evidence>
<name>A0A7T0PWT3_9ACTO</name>
<feature type="transmembrane region" description="Helical" evidence="18">
    <location>
        <begin position="146"/>
        <end position="164"/>
    </location>
</feature>
<gene>
    <name evidence="19" type="ORF">ID810_10710</name>
</gene>
<sequence length="251" mass="26982">MPTSLQEVAVPTASPLPAPSRQARAAAWAVHALTMSGLPLAFLAILALIRDETGWMWLWLALAMLIDGVDGTCARRARVKDVIPWFDGSVVDIVVDYLTWTFIPALFMYLHLPLGPAPVAGVLTVTVLVSSLFCYANEGEKSSDNYFVGFPAAWNIVAVMLWALGTPAVINVVVTLLFVVLTLVPTHYVHPARVKRLRVVNITAVGVWLAGTAWLVTVHPVRPLAAMVLSLGGGAWLLLVGALRSARGAED</sequence>
<evidence type="ECO:0000256" key="16">
    <source>
        <dbReference type="ARBA" id="ARBA00023264"/>
    </source>
</evidence>
<evidence type="ECO:0000256" key="2">
    <source>
        <dbReference type="ARBA" id="ARBA00001936"/>
    </source>
</evidence>
<keyword evidence="15" id="KW-0464">Manganese</keyword>
<keyword evidence="12" id="KW-0443">Lipid metabolism</keyword>
<dbReference type="AlphaFoldDB" id="A0A7T0PWT3"/>
<feature type="transmembrane region" description="Helical" evidence="18">
    <location>
        <begin position="116"/>
        <end position="134"/>
    </location>
</feature>
<keyword evidence="16" id="KW-1208">Phospholipid metabolism</keyword>
<evidence type="ECO:0000256" key="6">
    <source>
        <dbReference type="ARBA" id="ARBA00022475"/>
    </source>
</evidence>
<evidence type="ECO:0000256" key="14">
    <source>
        <dbReference type="ARBA" id="ARBA00023209"/>
    </source>
</evidence>
<dbReference type="EC" id="2.7.8.24" evidence="4"/>
<evidence type="ECO:0000313" key="20">
    <source>
        <dbReference type="Proteomes" id="UP000594637"/>
    </source>
</evidence>
<keyword evidence="20" id="KW-1185">Reference proteome</keyword>
<evidence type="ECO:0000256" key="10">
    <source>
        <dbReference type="ARBA" id="ARBA00022692"/>
    </source>
</evidence>
<keyword evidence="14" id="KW-0594">Phospholipid biosynthesis</keyword>
<keyword evidence="10 18" id="KW-0812">Transmembrane</keyword>
<dbReference type="EMBL" id="CP063989">
    <property type="protein sequence ID" value="QPL05180.1"/>
    <property type="molecule type" value="Genomic_DNA"/>
</dbReference>
<feature type="transmembrane region" description="Helical" evidence="18">
    <location>
        <begin position="224"/>
        <end position="243"/>
    </location>
</feature>
<dbReference type="InterPro" id="IPR000462">
    <property type="entry name" value="CDP-OH_P_trans"/>
</dbReference>
<comment type="cofactor">
    <cofactor evidence="2">
        <name>Mn(2+)</name>
        <dbReference type="ChEBI" id="CHEBI:29035"/>
    </cofactor>
</comment>
<evidence type="ECO:0000256" key="13">
    <source>
        <dbReference type="ARBA" id="ARBA00023136"/>
    </source>
</evidence>
<feature type="transmembrane region" description="Helical" evidence="18">
    <location>
        <begin position="85"/>
        <end position="110"/>
    </location>
</feature>
<comment type="subcellular location">
    <subcellularLocation>
        <location evidence="3">Cell inner membrane</location>
        <topology evidence="3">Multi-pass membrane protein</topology>
    </subcellularLocation>
</comment>
<feature type="transmembrane region" description="Helical" evidence="18">
    <location>
        <begin position="170"/>
        <end position="188"/>
    </location>
</feature>
<evidence type="ECO:0000256" key="5">
    <source>
        <dbReference type="ARBA" id="ARBA00015623"/>
    </source>
</evidence>